<keyword evidence="2" id="KW-0472">Membrane</keyword>
<reference evidence="3" key="1">
    <citation type="submission" date="2021-05" db="EMBL/GenBank/DDBJ databases">
        <title>The batch submission of Enterobacter spp. strains.</title>
        <authorList>
            <person name="Wei L."/>
            <person name="Wang C."/>
            <person name="Feng Y."/>
            <person name="Zong Z."/>
        </authorList>
    </citation>
    <scope>NUCLEOTIDE SEQUENCE</scope>
    <source>
        <strain evidence="3">090086</strain>
    </source>
</reference>
<dbReference type="NCBIfam" id="NF033885">
    <property type="entry name" value="conj_TraP_IncI1"/>
    <property type="match status" value="1"/>
</dbReference>
<dbReference type="Proteomes" id="UP000742934">
    <property type="component" value="Unassembled WGS sequence"/>
</dbReference>
<dbReference type="RefSeq" id="WP_123839398.1">
    <property type="nucleotide sequence ID" value="NZ_JAMFWV010000017.1"/>
</dbReference>
<evidence type="ECO:0000313" key="3">
    <source>
        <dbReference type="EMBL" id="MBT1778586.1"/>
    </source>
</evidence>
<feature type="transmembrane region" description="Helical" evidence="2">
    <location>
        <begin position="36"/>
        <end position="60"/>
    </location>
</feature>
<name>A0A9Q2WCT8_9ENTR</name>
<evidence type="ECO:0000313" key="4">
    <source>
        <dbReference type="Proteomes" id="UP000742934"/>
    </source>
</evidence>
<dbReference type="GeneID" id="63144927"/>
<keyword evidence="2" id="KW-1133">Transmembrane helix</keyword>
<evidence type="ECO:0000256" key="1">
    <source>
        <dbReference type="SAM" id="MobiDB-lite"/>
    </source>
</evidence>
<sequence>MMNQKIDMPEEETLESEDDFGAPDPREKPPFWKRDLLFGYSLPWLLGITLLAVASLWYLFGPSLSLTNNTPSETSFSEVENTLDGAQHSTVESVPQQAVSPAAAQPAAHTSLPMAQDDRASMMTDIRDELNDRDRKINDSLTSLKDSVTRLSDAIKRDEAYAVETRAQLNELTQKLAVLETRVSTSDASKTASRPQKRQTTSAVAGMKIMSLEAGMAWIKWQGSTWSVREGDTLGKVTIRQIDPATRSVVTTGGTLR</sequence>
<dbReference type="InterPro" id="IPR049608">
    <property type="entry name" value="TraP-like"/>
</dbReference>
<organism evidence="3 4">
    <name type="scientific">Enterobacter hormaechei subsp. hoffmannii</name>
    <dbReference type="NCBI Taxonomy" id="1812934"/>
    <lineage>
        <taxon>Bacteria</taxon>
        <taxon>Pseudomonadati</taxon>
        <taxon>Pseudomonadota</taxon>
        <taxon>Gammaproteobacteria</taxon>
        <taxon>Enterobacterales</taxon>
        <taxon>Enterobacteriaceae</taxon>
        <taxon>Enterobacter</taxon>
        <taxon>Enterobacter cloacae complex</taxon>
    </lineage>
</organism>
<evidence type="ECO:0000256" key="2">
    <source>
        <dbReference type="SAM" id="Phobius"/>
    </source>
</evidence>
<protein>
    <submittedName>
        <fullName evidence="3">Conjugal transfer protein TraP</fullName>
    </submittedName>
</protein>
<accession>A0A9Q2WCT8</accession>
<proteinExistence type="predicted"/>
<feature type="compositionally biased region" description="Acidic residues" evidence="1">
    <location>
        <begin position="9"/>
        <end position="21"/>
    </location>
</feature>
<keyword evidence="2" id="KW-0812">Transmembrane</keyword>
<dbReference type="EMBL" id="JAHEVK010000021">
    <property type="protein sequence ID" value="MBT1778586.1"/>
    <property type="molecule type" value="Genomic_DNA"/>
</dbReference>
<dbReference type="AlphaFoldDB" id="A0A9Q2WCT8"/>
<comment type="caution">
    <text evidence="3">The sequence shown here is derived from an EMBL/GenBank/DDBJ whole genome shotgun (WGS) entry which is preliminary data.</text>
</comment>
<feature type="region of interest" description="Disordered" evidence="1">
    <location>
        <begin position="1"/>
        <end position="26"/>
    </location>
</feature>
<gene>
    <name evidence="3" type="primary">traP</name>
    <name evidence="3" type="ORF">KK080_17500</name>
</gene>